<keyword evidence="4" id="KW-0963">Cytoplasm</keyword>
<evidence type="ECO:0000313" key="13">
    <source>
        <dbReference type="Proteomes" id="UP001292079"/>
    </source>
</evidence>
<dbReference type="GO" id="GO:0030027">
    <property type="term" value="C:lamellipodium"/>
    <property type="evidence" value="ECO:0007669"/>
    <property type="project" value="UniProtKB-SubCell"/>
</dbReference>
<feature type="region of interest" description="Disordered" evidence="10">
    <location>
        <begin position="200"/>
        <end position="224"/>
    </location>
</feature>
<proteinExistence type="inferred from homology"/>
<evidence type="ECO:0000256" key="1">
    <source>
        <dbReference type="ARBA" id="ARBA00004245"/>
    </source>
</evidence>
<keyword evidence="13" id="KW-1185">Reference proteome</keyword>
<dbReference type="CDD" id="cd01207">
    <property type="entry name" value="EVH1_Ena_VASP-like"/>
    <property type="match status" value="1"/>
</dbReference>
<feature type="compositionally biased region" description="Polar residues" evidence="10">
    <location>
        <begin position="342"/>
        <end position="365"/>
    </location>
</feature>
<dbReference type="InterPro" id="IPR014885">
    <property type="entry name" value="VASP_tetra"/>
</dbReference>
<evidence type="ECO:0000256" key="5">
    <source>
        <dbReference type="ARBA" id="ARBA00023036"/>
    </source>
</evidence>
<protein>
    <recommendedName>
        <fullName evidence="11">WH1 domain-containing protein</fullName>
    </recommendedName>
</protein>
<dbReference type="PROSITE" id="PS50229">
    <property type="entry name" value="WH1"/>
    <property type="match status" value="1"/>
</dbReference>
<dbReference type="SMART" id="SM00461">
    <property type="entry name" value="WH1"/>
    <property type="match status" value="1"/>
</dbReference>
<feature type="region of interest" description="Disordered" evidence="10">
    <location>
        <begin position="476"/>
        <end position="534"/>
    </location>
</feature>
<dbReference type="AlphaFoldDB" id="A0AAE2D897"/>
<evidence type="ECO:0000256" key="2">
    <source>
        <dbReference type="ARBA" id="ARBA00004510"/>
    </source>
</evidence>
<keyword evidence="6" id="KW-0009">Actin-binding</keyword>
<evidence type="ECO:0000256" key="6">
    <source>
        <dbReference type="ARBA" id="ARBA00023203"/>
    </source>
</evidence>
<sequence length="615" mass="66474">MAECAVATAKANVMLYDSKASTWIPSGPGHGISKVQLYHNTITNAYRVVGWRLQDREVVINCAIARGLKYHQARPTFHQWRDSRQQVYGLNFASVEEADAFAAAVKSALESLAALHRQQALQTQQQQCGPPVTLSQFNPIPTTATGVTTAINSNQQYMQQNQCQQPLSNQQTTNYINNNNIQVYSIQPTAASVQNHLISSSENDLSESTEGNGEQKLLSLSPSNQQSERVFSGGYDESIVNSVNNIVLNDNQNVYPGITTTFRINTSSHQNTETSRLKSTEQNAFTTNTSLTNGNTEHGVNCDSPCHSSSDDSLRNLRVLPNGSSEPHVNSTTSVVLNAPSFTTHTGTSINNSESNVSSQPSIPASQPPPPPLLPPPLMINMPGSKAWRQTSTTTSCSKPNSSQLVADNSDTSDYDGVAEPGSLDAQLRLARQQRIRAASVAGLGTSDSSSSVCGPRMHGVDMMSDLQRVLAARRRAKEAEEDSNTTGVFSSTSNTSTTTAVSYNSNSNGAASPVRSHSVTVNTFQSQNPSTTSSSIVAGYATLRKVSSPVFDSTTMNYSSNSYITASSNCESTTVSRADLEAFKRELIAEFRREVQQLKNDVIEALRTSSIRNY</sequence>
<evidence type="ECO:0000256" key="9">
    <source>
        <dbReference type="SAM" id="Coils"/>
    </source>
</evidence>
<comment type="caution">
    <text evidence="12">The sequence shown here is derived from an EMBL/GenBank/DDBJ whole genome shotgun (WGS) entry which is preliminary data.</text>
</comment>
<evidence type="ECO:0000256" key="10">
    <source>
        <dbReference type="SAM" id="MobiDB-lite"/>
    </source>
</evidence>
<feature type="compositionally biased region" description="Polar residues" evidence="10">
    <location>
        <begin position="516"/>
        <end position="534"/>
    </location>
</feature>
<dbReference type="PANTHER" id="PTHR11202:SF22">
    <property type="entry name" value="PROTEIN ENABLED"/>
    <property type="match status" value="1"/>
</dbReference>
<evidence type="ECO:0000256" key="3">
    <source>
        <dbReference type="ARBA" id="ARBA00009785"/>
    </source>
</evidence>
<dbReference type="GO" id="GO:0003779">
    <property type="term" value="F:actin binding"/>
    <property type="evidence" value="ECO:0007669"/>
    <property type="project" value="UniProtKB-KW"/>
</dbReference>
<feature type="coiled-coil region" evidence="9">
    <location>
        <begin position="582"/>
        <end position="609"/>
    </location>
</feature>
<dbReference type="InterPro" id="IPR000697">
    <property type="entry name" value="WH1/EVH1_dom"/>
</dbReference>
<feature type="region of interest" description="Disordered" evidence="10">
    <location>
        <begin position="389"/>
        <end position="411"/>
    </location>
</feature>
<comment type="similarity">
    <text evidence="3">Belongs to the Ena/VASP family.</text>
</comment>
<dbReference type="Pfam" id="PF08776">
    <property type="entry name" value="VASP_tetra"/>
    <property type="match status" value="1"/>
</dbReference>
<evidence type="ECO:0000259" key="11">
    <source>
        <dbReference type="PROSITE" id="PS50229"/>
    </source>
</evidence>
<dbReference type="PANTHER" id="PTHR11202">
    <property type="entry name" value="SPROUTY-RELATED, EVH1 DOMAIN-CONTAINING PROTEIN FAMILY MEMBER"/>
    <property type="match status" value="1"/>
</dbReference>
<keyword evidence="5" id="KW-0729">SH3-binding</keyword>
<keyword evidence="9" id="KW-0175">Coiled coil</keyword>
<evidence type="ECO:0000256" key="8">
    <source>
        <dbReference type="ARBA" id="ARBA00023273"/>
    </source>
</evidence>
<dbReference type="EMBL" id="JALJAT010000001">
    <property type="protein sequence ID" value="KAK4475031.1"/>
    <property type="molecule type" value="Genomic_DNA"/>
</dbReference>
<organism evidence="12 13">
    <name type="scientific">Schistosoma mekongi</name>
    <name type="common">Parasitic worm</name>
    <dbReference type="NCBI Taxonomy" id="38744"/>
    <lineage>
        <taxon>Eukaryota</taxon>
        <taxon>Metazoa</taxon>
        <taxon>Spiralia</taxon>
        <taxon>Lophotrochozoa</taxon>
        <taxon>Platyhelminthes</taxon>
        <taxon>Trematoda</taxon>
        <taxon>Digenea</taxon>
        <taxon>Strigeidida</taxon>
        <taxon>Schistosomatoidea</taxon>
        <taxon>Schistosomatidae</taxon>
        <taxon>Schistosoma</taxon>
    </lineage>
</organism>
<dbReference type="GO" id="GO:0017124">
    <property type="term" value="F:SH3 domain binding"/>
    <property type="evidence" value="ECO:0007669"/>
    <property type="project" value="UniProtKB-KW"/>
</dbReference>
<gene>
    <name evidence="12" type="ORF">MN116_002127</name>
</gene>
<dbReference type="SUPFAM" id="SSF50729">
    <property type="entry name" value="PH domain-like"/>
    <property type="match status" value="1"/>
</dbReference>
<evidence type="ECO:0000256" key="7">
    <source>
        <dbReference type="ARBA" id="ARBA00023212"/>
    </source>
</evidence>
<dbReference type="InterPro" id="IPR038023">
    <property type="entry name" value="VASP_sf"/>
</dbReference>
<dbReference type="GO" id="GO:0005856">
    <property type="term" value="C:cytoskeleton"/>
    <property type="evidence" value="ECO:0007669"/>
    <property type="project" value="UniProtKB-SubCell"/>
</dbReference>
<reference evidence="12" key="2">
    <citation type="journal article" date="2023" name="Infect Dis Poverty">
        <title>Chromosome-scale genome of the human blood fluke Schistosoma mekongi and its implications for public health.</title>
        <authorList>
            <person name="Zhou M."/>
            <person name="Xu L."/>
            <person name="Xu D."/>
            <person name="Chen W."/>
            <person name="Khan J."/>
            <person name="Hu Y."/>
            <person name="Huang H."/>
            <person name="Wei H."/>
            <person name="Zhang Y."/>
            <person name="Chusongsang P."/>
            <person name="Tanasarnprasert K."/>
            <person name="Hu X."/>
            <person name="Limpanont Y."/>
            <person name="Lv Z."/>
        </authorList>
    </citation>
    <scope>NUCLEOTIDE SEQUENCE</scope>
    <source>
        <strain evidence="12">LV_2022a</strain>
    </source>
</reference>
<reference evidence="12" key="1">
    <citation type="submission" date="2022-04" db="EMBL/GenBank/DDBJ databases">
        <authorList>
            <person name="Xu L."/>
            <person name="Lv Z."/>
        </authorList>
    </citation>
    <scope>NUCLEOTIDE SEQUENCE</scope>
    <source>
        <strain evidence="12">LV_2022a</strain>
    </source>
</reference>
<dbReference type="Proteomes" id="UP001292079">
    <property type="component" value="Unassembled WGS sequence"/>
</dbReference>
<dbReference type="SUPFAM" id="SSF118370">
    <property type="entry name" value="Vasodilator-stimulated phosphoprotein, VASP, tetramerisation domain"/>
    <property type="match status" value="1"/>
</dbReference>
<keyword evidence="7" id="KW-0206">Cytoskeleton</keyword>
<name>A0AAE2D897_SCHME</name>
<keyword evidence="8" id="KW-0966">Cell projection</keyword>
<dbReference type="Gene3D" id="1.20.5.1160">
    <property type="entry name" value="Vasodilator-stimulated phosphoprotein"/>
    <property type="match status" value="1"/>
</dbReference>
<evidence type="ECO:0000313" key="12">
    <source>
        <dbReference type="EMBL" id="KAK4475031.1"/>
    </source>
</evidence>
<comment type="subcellular location">
    <subcellularLocation>
        <location evidence="2">Cell projection</location>
        <location evidence="2">Lamellipodium</location>
    </subcellularLocation>
    <subcellularLocation>
        <location evidence="1">Cytoplasm</location>
        <location evidence="1">Cytoskeleton</location>
    </subcellularLocation>
</comment>
<evidence type="ECO:0000256" key="4">
    <source>
        <dbReference type="ARBA" id="ARBA00022490"/>
    </source>
</evidence>
<accession>A0AAE2D897</accession>
<feature type="region of interest" description="Disordered" evidence="10">
    <location>
        <begin position="342"/>
        <end position="373"/>
    </location>
</feature>
<dbReference type="Gene3D" id="2.30.29.30">
    <property type="entry name" value="Pleckstrin-homology domain (PH domain)/Phosphotyrosine-binding domain (PTB)"/>
    <property type="match status" value="1"/>
</dbReference>
<dbReference type="GO" id="GO:0005737">
    <property type="term" value="C:cytoplasm"/>
    <property type="evidence" value="ECO:0007669"/>
    <property type="project" value="UniProtKB-ARBA"/>
</dbReference>
<dbReference type="InterPro" id="IPR011993">
    <property type="entry name" value="PH-like_dom_sf"/>
</dbReference>
<feature type="compositionally biased region" description="Low complexity" evidence="10">
    <location>
        <begin position="485"/>
        <end position="509"/>
    </location>
</feature>
<feature type="domain" description="WH1" evidence="11">
    <location>
        <begin position="1"/>
        <end position="112"/>
    </location>
</feature>
<dbReference type="Pfam" id="PF00568">
    <property type="entry name" value="WH1"/>
    <property type="match status" value="1"/>
</dbReference>